<reference evidence="2 3" key="1">
    <citation type="submission" date="2022-10" db="EMBL/GenBank/DDBJ databases">
        <title>Aestuariibacter sp. AA17 isolated from Montipora capitata coral fragment.</title>
        <authorList>
            <person name="Emsley S.A."/>
            <person name="Pfannmuller K.M."/>
            <person name="Loughran R.M."/>
            <person name="Shlafstein M."/>
            <person name="Papke E."/>
            <person name="Saw J.H."/>
            <person name="Ushijima B."/>
            <person name="Videau P."/>
        </authorList>
    </citation>
    <scope>NUCLEOTIDE SEQUENCE [LARGE SCALE GENOMIC DNA]</scope>
    <source>
        <strain evidence="2 3">AA17</strain>
    </source>
</reference>
<dbReference type="EMBL" id="JAOWKX010000001">
    <property type="protein sequence ID" value="MCV2883713.1"/>
    <property type="molecule type" value="Genomic_DNA"/>
</dbReference>
<evidence type="ECO:0000313" key="2">
    <source>
        <dbReference type="EMBL" id="MCV2883713.1"/>
    </source>
</evidence>
<accession>A0ABT3A4U2</accession>
<keyword evidence="3" id="KW-1185">Reference proteome</keyword>
<keyword evidence="1" id="KW-0732">Signal</keyword>
<name>A0ABT3A4U2_9ALTE</name>
<organism evidence="2 3">
    <name type="scientific">Fluctibacter corallii</name>
    <dbReference type="NCBI Taxonomy" id="2984329"/>
    <lineage>
        <taxon>Bacteria</taxon>
        <taxon>Pseudomonadati</taxon>
        <taxon>Pseudomonadota</taxon>
        <taxon>Gammaproteobacteria</taxon>
        <taxon>Alteromonadales</taxon>
        <taxon>Alteromonadaceae</taxon>
        <taxon>Fluctibacter</taxon>
    </lineage>
</organism>
<evidence type="ECO:0008006" key="4">
    <source>
        <dbReference type="Google" id="ProtNLM"/>
    </source>
</evidence>
<dbReference type="Proteomes" id="UP001652504">
    <property type="component" value="Unassembled WGS sequence"/>
</dbReference>
<comment type="caution">
    <text evidence="2">The sequence shown here is derived from an EMBL/GenBank/DDBJ whole genome shotgun (WGS) entry which is preliminary data.</text>
</comment>
<feature type="chain" id="PRO_5047175914" description="Secreted protein" evidence="1">
    <location>
        <begin position="26"/>
        <end position="196"/>
    </location>
</feature>
<feature type="signal peptide" evidence="1">
    <location>
        <begin position="1"/>
        <end position="25"/>
    </location>
</feature>
<evidence type="ECO:0000313" key="3">
    <source>
        <dbReference type="Proteomes" id="UP001652504"/>
    </source>
</evidence>
<proteinExistence type="predicted"/>
<gene>
    <name evidence="2" type="ORF">OE749_03225</name>
</gene>
<protein>
    <recommendedName>
        <fullName evidence="4">Secreted protein</fullName>
    </recommendedName>
</protein>
<evidence type="ECO:0000256" key="1">
    <source>
        <dbReference type="SAM" id="SignalP"/>
    </source>
</evidence>
<dbReference type="RefSeq" id="WP_263710909.1">
    <property type="nucleotide sequence ID" value="NZ_JAOWKX010000001.1"/>
</dbReference>
<sequence>MKLSINPLFASALIIAASTTTTVNAANPQDAFFEKLKTLCNKSFAGEVTVDSSKSSSFANKPLKMHVRTCEENKIEIPFYVGSNASRTWIITKSAKGLTLKHDHRHRDGSEDTLTQYGGHTIDEGWAQVQSFPADDFSKSLFVENGIPDSIDNTWQLYIYPDKFTYRLKREGREFSAVFDLTKTIDTPPAPWSDRK</sequence>